<evidence type="ECO:0000313" key="8">
    <source>
        <dbReference type="EMBL" id="MBA4603787.1"/>
    </source>
</evidence>
<dbReference type="InterPro" id="IPR002178">
    <property type="entry name" value="PTS_EIIA_type-2_dom"/>
</dbReference>
<evidence type="ECO:0000256" key="3">
    <source>
        <dbReference type="ARBA" id="ARBA00022553"/>
    </source>
</evidence>
<feature type="domain" description="PTS EIIA type-2" evidence="7">
    <location>
        <begin position="5"/>
        <end position="150"/>
    </location>
</feature>
<dbReference type="GO" id="GO:0009401">
    <property type="term" value="P:phosphoenolpyruvate-dependent sugar phosphotransferase system"/>
    <property type="evidence" value="ECO:0007669"/>
    <property type="project" value="UniProtKB-KW"/>
</dbReference>
<keyword evidence="5" id="KW-0808">Transferase</keyword>
<dbReference type="SUPFAM" id="SSF55804">
    <property type="entry name" value="Phoshotransferase/anion transport protein"/>
    <property type="match status" value="1"/>
</dbReference>
<keyword evidence="4 8" id="KW-0762">Sugar transport</keyword>
<dbReference type="PANTHER" id="PTHR47738">
    <property type="entry name" value="PTS SYSTEM FRUCTOSE-LIKE EIIA COMPONENT-RELATED"/>
    <property type="match status" value="1"/>
</dbReference>
<dbReference type="AlphaFoldDB" id="A0A7W2ASU8"/>
<dbReference type="PROSITE" id="PS00372">
    <property type="entry name" value="PTS_EIIA_TYPE_2_HIS"/>
    <property type="match status" value="1"/>
</dbReference>
<reference evidence="8 9" key="1">
    <citation type="submission" date="2020-07" db="EMBL/GenBank/DDBJ databases">
        <title>Thermoactinomyces phylogeny.</title>
        <authorList>
            <person name="Dunlap C."/>
        </authorList>
    </citation>
    <scope>NUCLEOTIDE SEQUENCE [LARGE SCALE GENOMIC DNA]</scope>
    <source>
        <strain evidence="8 9">AMNI-1</strain>
    </source>
</reference>
<comment type="caution">
    <text evidence="8">The sequence shown here is derived from an EMBL/GenBank/DDBJ whole genome shotgun (WGS) entry which is preliminary data.</text>
</comment>
<dbReference type="Pfam" id="PF00359">
    <property type="entry name" value="PTS_EIIA_2"/>
    <property type="match status" value="1"/>
</dbReference>
<accession>A0A7W2ASU8</accession>
<protein>
    <submittedName>
        <fullName evidence="8">PTS sugar transporter subunit IIA</fullName>
    </submittedName>
</protein>
<gene>
    <name evidence="8" type="ORF">H2C83_16080</name>
</gene>
<keyword evidence="2" id="KW-0813">Transport</keyword>
<dbReference type="PROSITE" id="PS51094">
    <property type="entry name" value="PTS_EIIA_TYPE_2"/>
    <property type="match status" value="1"/>
</dbReference>
<organism evidence="8 9">
    <name type="scientific">Thermoactinomyces mirandus</name>
    <dbReference type="NCBI Taxonomy" id="2756294"/>
    <lineage>
        <taxon>Bacteria</taxon>
        <taxon>Bacillati</taxon>
        <taxon>Bacillota</taxon>
        <taxon>Bacilli</taxon>
        <taxon>Bacillales</taxon>
        <taxon>Thermoactinomycetaceae</taxon>
        <taxon>Thermoactinomyces</taxon>
    </lineage>
</organism>
<evidence type="ECO:0000256" key="5">
    <source>
        <dbReference type="ARBA" id="ARBA00022679"/>
    </source>
</evidence>
<dbReference type="InterPro" id="IPR004715">
    <property type="entry name" value="PTS_IIA_fruc"/>
</dbReference>
<evidence type="ECO:0000313" key="9">
    <source>
        <dbReference type="Proteomes" id="UP000538292"/>
    </source>
</evidence>
<dbReference type="Gene3D" id="3.40.930.10">
    <property type="entry name" value="Mannitol-specific EII, Chain A"/>
    <property type="match status" value="1"/>
</dbReference>
<dbReference type="NCBIfam" id="TIGR00848">
    <property type="entry name" value="fruA"/>
    <property type="match status" value="1"/>
</dbReference>
<evidence type="ECO:0000256" key="2">
    <source>
        <dbReference type="ARBA" id="ARBA00022448"/>
    </source>
</evidence>
<proteinExistence type="predicted"/>
<dbReference type="InterPro" id="IPR051541">
    <property type="entry name" value="PTS_SugarTrans_NitroReg"/>
</dbReference>
<dbReference type="GO" id="GO:0005737">
    <property type="term" value="C:cytoplasm"/>
    <property type="evidence" value="ECO:0007669"/>
    <property type="project" value="UniProtKB-SubCell"/>
</dbReference>
<dbReference type="GO" id="GO:0008982">
    <property type="term" value="F:protein-N(PI)-phosphohistidine-sugar phosphotransferase activity"/>
    <property type="evidence" value="ECO:0007669"/>
    <property type="project" value="InterPro"/>
</dbReference>
<dbReference type="InterPro" id="IPR016152">
    <property type="entry name" value="PTrfase/Anion_transptr"/>
</dbReference>
<dbReference type="PANTHER" id="PTHR47738:SF2">
    <property type="entry name" value="PTS SYSTEM FRUCTOSE-LIKE EIIA COMPONENT"/>
    <property type="match status" value="1"/>
</dbReference>
<name>A0A7W2ASU8_9BACL</name>
<comment type="subcellular location">
    <subcellularLocation>
        <location evidence="1">Cytoplasm</location>
    </subcellularLocation>
</comment>
<evidence type="ECO:0000256" key="1">
    <source>
        <dbReference type="ARBA" id="ARBA00004496"/>
    </source>
</evidence>
<dbReference type="EMBL" id="JACEOL010000067">
    <property type="protein sequence ID" value="MBA4603787.1"/>
    <property type="molecule type" value="Genomic_DNA"/>
</dbReference>
<evidence type="ECO:0000256" key="4">
    <source>
        <dbReference type="ARBA" id="ARBA00022597"/>
    </source>
</evidence>
<keyword evidence="3" id="KW-0597">Phosphoprotein</keyword>
<evidence type="ECO:0000259" key="7">
    <source>
        <dbReference type="PROSITE" id="PS51094"/>
    </source>
</evidence>
<sequence length="152" mass="17012">MYHREIINESLIKLNFHANTKEDVLKEIADIAFNAKRVESAEAYFNGMLERERTSTTGFGGGIAIPHAKIDAILKPTISVIKLREAVDWEAMDDKPVQLIIALAVPANQEGTLHLQLLAKLSENLMEEKFTGSLLSAKTKNEIYQIITSIFE</sequence>
<dbReference type="CDD" id="cd00211">
    <property type="entry name" value="PTS_IIA_fru"/>
    <property type="match status" value="1"/>
</dbReference>
<dbReference type="GO" id="GO:0016020">
    <property type="term" value="C:membrane"/>
    <property type="evidence" value="ECO:0007669"/>
    <property type="project" value="InterPro"/>
</dbReference>
<dbReference type="FunFam" id="3.40.930.10:FF:000009">
    <property type="entry name" value="PTS system, fructose specific IIABC component"/>
    <property type="match status" value="1"/>
</dbReference>
<keyword evidence="9" id="KW-1185">Reference proteome</keyword>
<evidence type="ECO:0000256" key="6">
    <source>
        <dbReference type="ARBA" id="ARBA00022683"/>
    </source>
</evidence>
<dbReference type="Proteomes" id="UP000538292">
    <property type="component" value="Unassembled WGS sequence"/>
</dbReference>
<keyword evidence="6" id="KW-0598">Phosphotransferase system</keyword>
<dbReference type="RefSeq" id="WP_181742259.1">
    <property type="nucleotide sequence ID" value="NZ_JACEOL010000067.1"/>
</dbReference>